<protein>
    <recommendedName>
        <fullName evidence="6">DNA mismatch repair protein S5 domain-containing protein</fullName>
    </recommendedName>
</protein>
<keyword evidence="5" id="KW-0539">Nucleus</keyword>
<dbReference type="PROSITE" id="PS00058">
    <property type="entry name" value="DNA_MISMATCH_REPAIR_1"/>
    <property type="match status" value="1"/>
</dbReference>
<organism evidence="8">
    <name type="scientific">Trichuris suis</name>
    <name type="common">pig whipworm</name>
    <dbReference type="NCBI Taxonomy" id="68888"/>
    <lineage>
        <taxon>Eukaryota</taxon>
        <taxon>Metazoa</taxon>
        <taxon>Ecdysozoa</taxon>
        <taxon>Nematoda</taxon>
        <taxon>Enoplea</taxon>
        <taxon>Dorylaimia</taxon>
        <taxon>Trichinellida</taxon>
        <taxon>Trichuridae</taxon>
        <taxon>Trichuris</taxon>
    </lineage>
</organism>
<dbReference type="GO" id="GO:0030983">
    <property type="term" value="F:mismatched DNA binding"/>
    <property type="evidence" value="ECO:0007669"/>
    <property type="project" value="InterPro"/>
</dbReference>
<dbReference type="Proteomes" id="UP000030758">
    <property type="component" value="Unassembled WGS sequence"/>
</dbReference>
<dbReference type="InterPro" id="IPR020568">
    <property type="entry name" value="Ribosomal_Su5_D2-typ_SF"/>
</dbReference>
<dbReference type="InterPro" id="IPR014721">
    <property type="entry name" value="Ribsml_uS5_D2-typ_fold_subgr"/>
</dbReference>
<evidence type="ECO:0000313" key="9">
    <source>
        <dbReference type="Proteomes" id="UP000030764"/>
    </source>
</evidence>
<dbReference type="InterPro" id="IPR032189">
    <property type="entry name" value="Mlh1_C"/>
</dbReference>
<dbReference type="Pfam" id="PF01119">
    <property type="entry name" value="DNA_mis_repair"/>
    <property type="match status" value="1"/>
</dbReference>
<dbReference type="GO" id="GO:0140664">
    <property type="term" value="F:ATP-dependent DNA damage sensor activity"/>
    <property type="evidence" value="ECO:0007669"/>
    <property type="project" value="InterPro"/>
</dbReference>
<dbReference type="Gene3D" id="3.30.230.10">
    <property type="match status" value="1"/>
</dbReference>
<dbReference type="GO" id="GO:0005524">
    <property type="term" value="F:ATP binding"/>
    <property type="evidence" value="ECO:0007669"/>
    <property type="project" value="InterPro"/>
</dbReference>
<dbReference type="EMBL" id="KL367588">
    <property type="protein sequence ID" value="KFD62748.1"/>
    <property type="molecule type" value="Genomic_DNA"/>
</dbReference>
<dbReference type="SUPFAM" id="SSF55874">
    <property type="entry name" value="ATPase domain of HSP90 chaperone/DNA topoisomerase II/histidine kinase"/>
    <property type="match status" value="1"/>
</dbReference>
<dbReference type="PANTHER" id="PTHR10073">
    <property type="entry name" value="DNA MISMATCH REPAIR PROTEIN MLH, PMS, MUTL"/>
    <property type="match status" value="1"/>
</dbReference>
<keyword evidence="4" id="KW-0234">DNA repair</keyword>
<dbReference type="FunFam" id="3.30.230.10:FF:000014">
    <property type="entry name" value="DNA mismatch repair protein Mlh1"/>
    <property type="match status" value="1"/>
</dbReference>
<dbReference type="Gene3D" id="3.30.565.10">
    <property type="entry name" value="Histidine kinase-like ATPase, C-terminal domain"/>
    <property type="match status" value="1"/>
</dbReference>
<dbReference type="AlphaFoldDB" id="A0A085MZV2"/>
<evidence type="ECO:0000256" key="4">
    <source>
        <dbReference type="ARBA" id="ARBA00023204"/>
    </source>
</evidence>
<sequence>MSISTARPIVRLDKDVVDRIAAGEVILSPANAVKELMENSIDAGASQISISIADSGLRLIKVQDNGCGIRCEDFPLSCERFATSKLRKFEDLLNICSLGFRGEALSSMSHAARLCIRSRTADSPIGYECYFTDSRRNFLIASALLALARSLVDDTCNHYVYADYAQPAWSTSGKMEGTPKPLACNPGTVVCLEDLFYNNPVRLSAVRNSSEAWKHCLECVQKFSIHFPSIGFTFKREEKLVSDLKTSANASVLDNIAACFCSEVARGVVEIECEDTKFGFKATGVASTAAYIGRTFLIFFFVNDRLVECDVLKRSIRLLYSSYLPKHRQPFVYLSLQVSKHKIDVNLHPTKQQVSFLYEKEIVDVIISALDKMLNSSALGTSVTGSNRLVQELPLKYRPAKQQKIVSENRAKRVESSQMVRVDHKERKIEECFEQSTSKWPTEEQYIRLADTHVYSSDSLPLTRHGTSSNLSRTSTRSFARGSKLLCRSTLVYQGRHILLTAVQHLKQEIGSQSSPSLRALFREHSFVGSVDLKYTLLQYKTGLFMINMEKLSEELFYQIMIMKFGNHEAFRFSTPCNIKEMLELAMRNRDESLTPEAGVNRMFKLDELDRAVGTLTRWADMLWDYFSLEIVDKQLVSIPKLLDNYLPRLDDLPRYMLSLVEKVDWSEEENCYRTFSRETGKFYALKRGYEKCKHEMEQTHSPSSTQPDDWRWVVKQLCKAFKSSFLPPEKFANDGSIVKLTDMGNLYKVFQRC</sequence>
<keyword evidence="9" id="KW-1185">Reference proteome</keyword>
<dbReference type="InterPro" id="IPR013507">
    <property type="entry name" value="DNA_mismatch_S5_2-like"/>
</dbReference>
<evidence type="ECO:0000256" key="3">
    <source>
        <dbReference type="ARBA" id="ARBA00022763"/>
    </source>
</evidence>
<dbReference type="Pfam" id="PF16413">
    <property type="entry name" value="Mlh1_C"/>
    <property type="match status" value="1"/>
</dbReference>
<evidence type="ECO:0000313" key="8">
    <source>
        <dbReference type="EMBL" id="KFD62748.1"/>
    </source>
</evidence>
<keyword evidence="3" id="KW-0227">DNA damage</keyword>
<dbReference type="Proteomes" id="UP000030764">
    <property type="component" value="Unassembled WGS sequence"/>
</dbReference>
<dbReference type="InterPro" id="IPR036890">
    <property type="entry name" value="HATPase_C_sf"/>
</dbReference>
<dbReference type="EMBL" id="KL363212">
    <property type="protein sequence ID" value="KFD53883.1"/>
    <property type="molecule type" value="Genomic_DNA"/>
</dbReference>
<dbReference type="SUPFAM" id="SSF54211">
    <property type="entry name" value="Ribosomal protein S5 domain 2-like"/>
    <property type="match status" value="1"/>
</dbReference>
<dbReference type="GO" id="GO:0032389">
    <property type="term" value="C:MutLalpha complex"/>
    <property type="evidence" value="ECO:0007669"/>
    <property type="project" value="TreeGrafter"/>
</dbReference>
<reference evidence="8 9" key="1">
    <citation type="journal article" date="2014" name="Nat. Genet.">
        <title>Genome and transcriptome of the porcine whipworm Trichuris suis.</title>
        <authorList>
            <person name="Jex A.R."/>
            <person name="Nejsum P."/>
            <person name="Schwarz E.M."/>
            <person name="Hu L."/>
            <person name="Young N.D."/>
            <person name="Hall R.S."/>
            <person name="Korhonen P.K."/>
            <person name="Liao S."/>
            <person name="Thamsborg S."/>
            <person name="Xia J."/>
            <person name="Xu P."/>
            <person name="Wang S."/>
            <person name="Scheerlinck J.P."/>
            <person name="Hofmann A."/>
            <person name="Sternberg P.W."/>
            <person name="Wang J."/>
            <person name="Gasser R.B."/>
        </authorList>
    </citation>
    <scope>NUCLEOTIDE SEQUENCE [LARGE SCALE GENOMIC DNA]</scope>
    <source>
        <strain evidence="8">DCEP-RM93F</strain>
        <strain evidence="7">DCEP-RM93M</strain>
    </source>
</reference>
<dbReference type="GO" id="GO:0006298">
    <property type="term" value="P:mismatch repair"/>
    <property type="evidence" value="ECO:0007669"/>
    <property type="project" value="InterPro"/>
</dbReference>
<dbReference type="InterPro" id="IPR038973">
    <property type="entry name" value="MutL/Mlh/Pms-like"/>
</dbReference>
<dbReference type="PANTHER" id="PTHR10073:SF12">
    <property type="entry name" value="DNA MISMATCH REPAIR PROTEIN MLH1"/>
    <property type="match status" value="1"/>
</dbReference>
<comment type="similarity">
    <text evidence="2">Belongs to the DNA mismatch repair MutL/HexB family.</text>
</comment>
<dbReference type="Pfam" id="PF13589">
    <property type="entry name" value="HATPase_c_3"/>
    <property type="match status" value="1"/>
</dbReference>
<accession>A0A085MZV2</accession>
<evidence type="ECO:0000256" key="1">
    <source>
        <dbReference type="ARBA" id="ARBA00004123"/>
    </source>
</evidence>
<comment type="subcellular location">
    <subcellularLocation>
        <location evidence="1">Nucleus</location>
    </subcellularLocation>
</comment>
<dbReference type="InterPro" id="IPR014762">
    <property type="entry name" value="DNA_mismatch_repair_CS"/>
</dbReference>
<dbReference type="NCBIfam" id="TIGR00585">
    <property type="entry name" value="mutl"/>
    <property type="match status" value="2"/>
</dbReference>
<dbReference type="CDD" id="cd16926">
    <property type="entry name" value="HATPase_MutL-MLH-PMS-like"/>
    <property type="match status" value="1"/>
</dbReference>
<dbReference type="InterPro" id="IPR002099">
    <property type="entry name" value="MutL/Mlh/PMS"/>
</dbReference>
<feature type="domain" description="DNA mismatch repair protein S5" evidence="6">
    <location>
        <begin position="256"/>
        <end position="375"/>
    </location>
</feature>
<dbReference type="SMART" id="SM01340">
    <property type="entry name" value="DNA_mis_repair"/>
    <property type="match status" value="1"/>
</dbReference>
<evidence type="ECO:0000256" key="2">
    <source>
        <dbReference type="ARBA" id="ARBA00006082"/>
    </source>
</evidence>
<proteinExistence type="inferred from homology"/>
<evidence type="ECO:0000259" key="6">
    <source>
        <dbReference type="SMART" id="SM01340"/>
    </source>
</evidence>
<evidence type="ECO:0000256" key="5">
    <source>
        <dbReference type="ARBA" id="ARBA00023242"/>
    </source>
</evidence>
<dbReference type="GO" id="GO:0016887">
    <property type="term" value="F:ATP hydrolysis activity"/>
    <property type="evidence" value="ECO:0007669"/>
    <property type="project" value="InterPro"/>
</dbReference>
<name>A0A085MZV2_9BILA</name>
<gene>
    <name evidence="7" type="ORF">M513_05150</name>
    <name evidence="8" type="ORF">M514_05150</name>
</gene>
<evidence type="ECO:0000313" key="7">
    <source>
        <dbReference type="EMBL" id="KFD53883.1"/>
    </source>
</evidence>